<evidence type="ECO:0000256" key="1">
    <source>
        <dbReference type="ARBA" id="ARBA00004141"/>
    </source>
</evidence>
<dbReference type="PANTHER" id="PTHR16932:SF18">
    <property type="entry name" value="INTERFERON, ALPHA-INDUCIBLE PROTEIN 27-LIKE 2"/>
    <property type="match status" value="1"/>
</dbReference>
<dbReference type="InterPro" id="IPR038213">
    <property type="entry name" value="IFI6/IFI27-like_sf"/>
</dbReference>
<reference evidence="7 8" key="1">
    <citation type="submission" date="2018-06" db="EMBL/GenBank/DDBJ databases">
        <title>Comparative genomics reveals the genomic features of Rhizophagus irregularis, R. cerebriforme, R. diaphanum and Gigaspora rosea, and their symbiotic lifestyle signature.</title>
        <authorList>
            <person name="Morin E."/>
            <person name="San Clemente H."/>
            <person name="Chen E.C.H."/>
            <person name="De La Providencia I."/>
            <person name="Hainaut M."/>
            <person name="Kuo A."/>
            <person name="Kohler A."/>
            <person name="Murat C."/>
            <person name="Tang N."/>
            <person name="Roy S."/>
            <person name="Loubradou J."/>
            <person name="Henrissat B."/>
            <person name="Grigoriev I.V."/>
            <person name="Corradi N."/>
            <person name="Roux C."/>
            <person name="Martin F.M."/>
        </authorList>
    </citation>
    <scope>NUCLEOTIDE SEQUENCE [LARGE SCALE GENOMIC DNA]</scope>
    <source>
        <strain evidence="7 8">DAOM 227022</strain>
    </source>
</reference>
<dbReference type="Proteomes" id="UP000265703">
    <property type="component" value="Unassembled WGS sequence"/>
</dbReference>
<dbReference type="Gene3D" id="6.10.110.10">
    <property type="match status" value="1"/>
</dbReference>
<dbReference type="PANTHER" id="PTHR16932">
    <property type="entry name" value="INTERFERON ALPHA-INDUCIBLE PROTEIN 27"/>
    <property type="match status" value="1"/>
</dbReference>
<evidence type="ECO:0000256" key="4">
    <source>
        <dbReference type="ARBA" id="ARBA00022989"/>
    </source>
</evidence>
<feature type="transmembrane region" description="Helical" evidence="6">
    <location>
        <begin position="60"/>
        <end position="81"/>
    </location>
</feature>
<dbReference type="AlphaFoldDB" id="A0A397SN99"/>
<evidence type="ECO:0000313" key="7">
    <source>
        <dbReference type="EMBL" id="RIA87162.1"/>
    </source>
</evidence>
<keyword evidence="4 6" id="KW-1133">Transmembrane helix</keyword>
<evidence type="ECO:0000256" key="2">
    <source>
        <dbReference type="ARBA" id="ARBA00007262"/>
    </source>
</evidence>
<feature type="transmembrane region" description="Helical" evidence="6">
    <location>
        <begin position="34"/>
        <end position="53"/>
    </location>
</feature>
<name>A0A397SN99_9GLOM</name>
<sequence>MTILISDIKLFAIVLYSAFVNNEHLTIIRDIWNFPWVTGTTAASAIGLVGWLISPIILAAIINGLGFGVEGIAAGSFGAWFMSLYGGMVQRGSLLSILQSIGAAGLGSLGTSISSGFGAAIGILIGAIGGSELATYFSKLELNEPEEQILGSLVQIEGGIYQNNHMIILTLLPALLYNDTMLKCFIETFITCSPFAESKLFRFDFKENNLSKLKSEERKVNHTIYNLLIGDYKKSELEYIFRDDNLTGYYLNLSNYQSSNKMINLLVEIWKIINGNVNINIDNIRDQIQDRYHKFSDYFKKLGENYFYKLL</sequence>
<feature type="transmembrane region" description="Helical" evidence="6">
    <location>
        <begin position="101"/>
        <end position="129"/>
    </location>
</feature>
<evidence type="ECO:0000313" key="8">
    <source>
        <dbReference type="Proteomes" id="UP000265703"/>
    </source>
</evidence>
<keyword evidence="8" id="KW-1185">Reference proteome</keyword>
<dbReference type="Pfam" id="PF06140">
    <property type="entry name" value="Ifi-6-16"/>
    <property type="match status" value="1"/>
</dbReference>
<comment type="subcellular location">
    <subcellularLocation>
        <location evidence="1">Membrane</location>
        <topology evidence="1">Multi-pass membrane protein</topology>
    </subcellularLocation>
</comment>
<protein>
    <submittedName>
        <fullName evidence="7">Uncharacterized protein</fullName>
    </submittedName>
</protein>
<organism evidence="7 8">
    <name type="scientific">Glomus cerebriforme</name>
    <dbReference type="NCBI Taxonomy" id="658196"/>
    <lineage>
        <taxon>Eukaryota</taxon>
        <taxon>Fungi</taxon>
        <taxon>Fungi incertae sedis</taxon>
        <taxon>Mucoromycota</taxon>
        <taxon>Glomeromycotina</taxon>
        <taxon>Glomeromycetes</taxon>
        <taxon>Glomerales</taxon>
        <taxon>Glomeraceae</taxon>
        <taxon>Glomus</taxon>
    </lineage>
</organism>
<evidence type="ECO:0000256" key="3">
    <source>
        <dbReference type="ARBA" id="ARBA00022692"/>
    </source>
</evidence>
<dbReference type="InterPro" id="IPR009311">
    <property type="entry name" value="IFI6/IFI27-like"/>
</dbReference>
<keyword evidence="5 6" id="KW-0472">Membrane</keyword>
<accession>A0A397SN99</accession>
<dbReference type="EMBL" id="QKYT01000323">
    <property type="protein sequence ID" value="RIA87162.1"/>
    <property type="molecule type" value="Genomic_DNA"/>
</dbReference>
<proteinExistence type="inferred from homology"/>
<dbReference type="GO" id="GO:0016020">
    <property type="term" value="C:membrane"/>
    <property type="evidence" value="ECO:0007669"/>
    <property type="project" value="UniProtKB-SubCell"/>
</dbReference>
<evidence type="ECO:0000256" key="5">
    <source>
        <dbReference type="ARBA" id="ARBA00023136"/>
    </source>
</evidence>
<evidence type="ECO:0000256" key="6">
    <source>
        <dbReference type="SAM" id="Phobius"/>
    </source>
</evidence>
<comment type="similarity">
    <text evidence="2">Belongs to the IFI6/IFI27 family.</text>
</comment>
<comment type="caution">
    <text evidence="7">The sequence shown here is derived from an EMBL/GenBank/DDBJ whole genome shotgun (WGS) entry which is preliminary data.</text>
</comment>
<gene>
    <name evidence="7" type="ORF">C1645_807443</name>
</gene>
<keyword evidence="3 6" id="KW-0812">Transmembrane</keyword>
<dbReference type="OrthoDB" id="440424at2759"/>